<organism evidence="2 3">
    <name type="scientific">Plantactinospora siamensis</name>
    <dbReference type="NCBI Taxonomy" id="555372"/>
    <lineage>
        <taxon>Bacteria</taxon>
        <taxon>Bacillati</taxon>
        <taxon>Actinomycetota</taxon>
        <taxon>Actinomycetes</taxon>
        <taxon>Micromonosporales</taxon>
        <taxon>Micromonosporaceae</taxon>
        <taxon>Plantactinospora</taxon>
    </lineage>
</organism>
<evidence type="ECO:0000313" key="3">
    <source>
        <dbReference type="Proteomes" id="UP001589894"/>
    </source>
</evidence>
<name>A0ABV6NPG6_9ACTN</name>
<dbReference type="Proteomes" id="UP001589894">
    <property type="component" value="Unassembled WGS sequence"/>
</dbReference>
<reference evidence="2 3" key="1">
    <citation type="submission" date="2024-09" db="EMBL/GenBank/DDBJ databases">
        <authorList>
            <person name="Sun Q."/>
            <person name="Mori K."/>
        </authorList>
    </citation>
    <scope>NUCLEOTIDE SEQUENCE [LARGE SCALE GENOMIC DNA]</scope>
    <source>
        <strain evidence="2 3">TBRC 2205</strain>
    </source>
</reference>
<protein>
    <submittedName>
        <fullName evidence="2">DUF4184 family protein</fullName>
    </submittedName>
</protein>
<keyword evidence="3" id="KW-1185">Reference proteome</keyword>
<comment type="caution">
    <text evidence="2">The sequence shown here is derived from an EMBL/GenBank/DDBJ whole genome shotgun (WGS) entry which is preliminary data.</text>
</comment>
<evidence type="ECO:0000256" key="1">
    <source>
        <dbReference type="SAM" id="Phobius"/>
    </source>
</evidence>
<dbReference type="EMBL" id="JBHLUE010000001">
    <property type="protein sequence ID" value="MFC0562664.1"/>
    <property type="molecule type" value="Genomic_DNA"/>
</dbReference>
<feature type="transmembrane region" description="Helical" evidence="1">
    <location>
        <begin position="104"/>
        <end position="123"/>
    </location>
</feature>
<keyword evidence="1" id="KW-1133">Transmembrane helix</keyword>
<keyword evidence="1" id="KW-0812">Transmembrane</keyword>
<keyword evidence="1" id="KW-0472">Membrane</keyword>
<proteinExistence type="predicted"/>
<sequence length="141" mass="14684">MCWDFLTHTDGWLRGALGLDFHAATGLYWWTVADVSSTIIGGLVAVWLAGRAALRTAVDEPIPVPGRDRSAVFWSSAGVGAAVGLGGVRFLPAAGDIAALGVRLLHLLALVLLVGALCARAWFGNSGKECRQILASATTAN</sequence>
<dbReference type="RefSeq" id="WP_377334511.1">
    <property type="nucleotide sequence ID" value="NZ_JBHLUE010000001.1"/>
</dbReference>
<feature type="transmembrane region" description="Helical" evidence="1">
    <location>
        <begin position="71"/>
        <end position="92"/>
    </location>
</feature>
<evidence type="ECO:0000313" key="2">
    <source>
        <dbReference type="EMBL" id="MFC0562664.1"/>
    </source>
</evidence>
<accession>A0ABV6NPG6</accession>
<gene>
    <name evidence="2" type="ORF">ACFFHU_00520</name>
</gene>
<feature type="transmembrane region" description="Helical" evidence="1">
    <location>
        <begin position="27"/>
        <end position="50"/>
    </location>
</feature>